<dbReference type="SUPFAM" id="SSF51126">
    <property type="entry name" value="Pectin lyase-like"/>
    <property type="match status" value="2"/>
</dbReference>
<reference evidence="2 3" key="1">
    <citation type="submission" date="2019-10" db="EMBL/GenBank/DDBJ databases">
        <title>Halotolerant bacteria associated to Saharan-endemic halophytes Stipa tenacissima L. and Atriplex halimus L mitigate salt stress and promote growth of tomato plants.</title>
        <authorList>
            <person name="Dif G."/>
        </authorList>
    </citation>
    <scope>NUCLEOTIDE SEQUENCE [LARGE SCALE GENOMIC DNA]</scope>
    <source>
        <strain evidence="2 3">IS26</strain>
    </source>
</reference>
<dbReference type="InterPro" id="IPR043990">
    <property type="entry name" value="AC_1"/>
</dbReference>
<proteinExistence type="predicted"/>
<name>A0A7V7YF59_9GAMM</name>
<dbReference type="CDD" id="cd01344">
    <property type="entry name" value="PL2_Passenger_AT"/>
    <property type="match status" value="1"/>
</dbReference>
<evidence type="ECO:0000313" key="2">
    <source>
        <dbReference type="EMBL" id="KAB7629737.1"/>
    </source>
</evidence>
<dbReference type="InterPro" id="IPR005546">
    <property type="entry name" value="Autotransporte_beta"/>
</dbReference>
<dbReference type="Proteomes" id="UP000449004">
    <property type="component" value="Unassembled WGS sequence"/>
</dbReference>
<dbReference type="InterPro" id="IPR011050">
    <property type="entry name" value="Pectin_lyase_fold/virulence"/>
</dbReference>
<organism evidence="2 3">
    <name type="scientific">Stenotrophomonas rhizophila</name>
    <dbReference type="NCBI Taxonomy" id="216778"/>
    <lineage>
        <taxon>Bacteria</taxon>
        <taxon>Pseudomonadati</taxon>
        <taxon>Pseudomonadota</taxon>
        <taxon>Gammaproteobacteria</taxon>
        <taxon>Lysobacterales</taxon>
        <taxon>Lysobacteraceae</taxon>
        <taxon>Stenotrophomonas</taxon>
    </lineage>
</organism>
<dbReference type="AlphaFoldDB" id="A0A7V7YF59"/>
<comment type="caution">
    <text evidence="2">The sequence shown here is derived from an EMBL/GenBank/DDBJ whole genome shotgun (WGS) entry which is preliminary data.</text>
</comment>
<evidence type="ECO:0000259" key="1">
    <source>
        <dbReference type="PROSITE" id="PS51208"/>
    </source>
</evidence>
<sequence length="1225" mass="125330">MGAGSGADGAMGIDGASVSRVWHRVSRDLGGYRRVKDMPASVTLQLIAYLQEGSAPKVVGFITTGYPDMTTRTLSRLNRLRPLSLAIAATCACSGPVLAQSLGPVVADGHPLDVISGSYASADDGAAGYVFHALNGGSIGSGGPVSLTTSGANTAAARAESAGTLIFAAGDITTSGASAVGLSVATGGRIELQADAGGQGTRVATSGRGSTAAQVDSGTLVMGNATLETTGSGSHGVLATGTAQVEMVGGHIQTSGDWSHAVMADNGVVTLRDARIQTGDSYSDGLYALNGGHIEGDNVQVSTAADGSAGARVEGGATLSLINSDIHVAGEYAMGVELSGGTLRIENSALRSDHERGDGVYLRANSRADIIGTTITAGAFGININGDGSDVQLSDVEITANRLSGIWMPRASALTMLRGSITTSGDGGVGIDNRQGVATLDGLTMHTGGASAHGLYASYDTGGRQPRFEADGVDVTTTGAGSIGAVARLGGTVHLRDSTLLTTGAKGYGVLSGGPGELTLRDTHVRTQGLEAYAGVVNANGRLDIDGGSLISERHAALWVRTAREVSARNGAQLIGGNGTLMNVDAAFSSPFELHLDQDVYAQGDIAITPEDIAAGVPVLADIRVRLNGRSHWVGATTAVNQVALSDNSRWTLTGDASVGQLNLQDSTLALSAAGSTSFNRLTVSGDVEANNALLIFNGALGDDTSLIDFLHVRGDTRGSAGIQVNNVHGLGAQTSNGIQLIQVDGRSDAAYTLNGRAVAGSYDYFLHKGGVTTPGDGGWYLRSALTPTPPDPCDLDPTGPGCVTLPPPDPCDLDPTGPGCVIVPPPEPCDLDPTGPGCVIVPTPEPCEADPTGPGCVIVPPPEPCEADPAGPGCGIVPPPEPCEADPTGPGCGIVPPDPCEAAEGDTACDRPPPPQIVRPEAGAYLANQAAAVSLFQHRLQDRNGADGMGEVRGAGWLRVSSSQTRQDVAGQLALTGRATVLMGGLDVLHWGGASQGSAGVLLAAGQASTDVRSRLSGYAATGTVKGGALGIYATWLQRPGEGTGAYADGWVQHGRYRNTVQGIGLAKERQDAQTQAASVETGYAWAMRMRSGTQLMVQPQLQLTYTDYRADRITEHNGTQVAVGAAGGLSSRLGVRLSGDVRTEERRVQPFVAAHWLHEGGGNRIWMDDALIEGAVPKNRYEVRGGAMLQLGTRWSAWGDLGLQRGDAGYRSVSAQLGLNARW</sequence>
<dbReference type="Pfam" id="PF03797">
    <property type="entry name" value="Autotransporter"/>
    <property type="match status" value="1"/>
</dbReference>
<dbReference type="SUPFAM" id="SSF103515">
    <property type="entry name" value="Autotransporter"/>
    <property type="match status" value="1"/>
</dbReference>
<dbReference type="PROSITE" id="PS51208">
    <property type="entry name" value="AUTOTRANSPORTER"/>
    <property type="match status" value="1"/>
</dbReference>
<dbReference type="SMART" id="SM00869">
    <property type="entry name" value="Autotransporter"/>
    <property type="match status" value="1"/>
</dbReference>
<dbReference type="InterPro" id="IPR006315">
    <property type="entry name" value="OM_autotransptr_brl_dom"/>
</dbReference>
<dbReference type="Gene3D" id="2.40.128.130">
    <property type="entry name" value="Autotransporter beta-domain"/>
    <property type="match status" value="1"/>
</dbReference>
<dbReference type="EMBL" id="WELC01000015">
    <property type="protein sequence ID" value="KAB7629737.1"/>
    <property type="molecule type" value="Genomic_DNA"/>
</dbReference>
<dbReference type="NCBIfam" id="TIGR01414">
    <property type="entry name" value="autotrans_barl"/>
    <property type="match status" value="1"/>
</dbReference>
<evidence type="ECO:0000313" key="3">
    <source>
        <dbReference type="Proteomes" id="UP000449004"/>
    </source>
</evidence>
<protein>
    <submittedName>
        <fullName evidence="2">Autotransporter outer membrane beta-barrel domain-containing protein</fullName>
    </submittedName>
</protein>
<dbReference type="Pfam" id="PF18883">
    <property type="entry name" value="AC_1"/>
    <property type="match status" value="1"/>
</dbReference>
<dbReference type="InterPro" id="IPR012332">
    <property type="entry name" value="Autotransporter_pectin_lyase_C"/>
</dbReference>
<dbReference type="InterPro" id="IPR036709">
    <property type="entry name" value="Autotransporte_beta_dom_sf"/>
</dbReference>
<dbReference type="Gene3D" id="2.160.20.20">
    <property type="match status" value="1"/>
</dbReference>
<dbReference type="GO" id="GO:0019867">
    <property type="term" value="C:outer membrane"/>
    <property type="evidence" value="ECO:0007669"/>
    <property type="project" value="InterPro"/>
</dbReference>
<dbReference type="InterPro" id="IPR039448">
    <property type="entry name" value="Beta_helix"/>
</dbReference>
<gene>
    <name evidence="2" type="ORF">F9K92_12130</name>
</gene>
<accession>A0A7V7YF59</accession>
<dbReference type="Pfam" id="PF13229">
    <property type="entry name" value="Beta_helix"/>
    <property type="match status" value="1"/>
</dbReference>
<feature type="domain" description="Autotransporter" evidence="1">
    <location>
        <begin position="950"/>
        <end position="1225"/>
    </location>
</feature>